<comment type="catalytic activity">
    <reaction evidence="10">
        <text>an alpha-D-Man-(1-&gt;2)-alpha-D-Man-(1-&gt;2)-alpha-D-Man-(1-&gt;3)-[alpha-D-Man-(1-&gt;6)]-beta-D-Man-(1-&gt;4)-beta-D-GlcNAc-(1-&gt;4)-alpha-D-GlcNAc-diphospho-di-trans,poly-cis-dolichol + a di-trans,poly-cis-dolichyl beta-D-mannosyl phosphate = an alpha-D-Man-(1-&gt;2)-alpha-D-Man-(1-&gt;2)-alpha-D-Man-(1-&gt;3)-[alpha-D-Man-(1-&gt;3)-alpha-D-Man-(1-&gt;6)]-beta-D-Man-(1-&gt;4)-beta-D-GlcNAc-(1-&gt;4)-alpha-D-GlcNAc-diphospho-di-trans,poly-cis-dolichol + a di-trans,poly-cis-dolichyl phosphate + H(+)</text>
        <dbReference type="Rhea" id="RHEA:29527"/>
        <dbReference type="Rhea" id="RHEA-COMP:19498"/>
        <dbReference type="Rhea" id="RHEA-COMP:19501"/>
        <dbReference type="Rhea" id="RHEA-COMP:19516"/>
        <dbReference type="Rhea" id="RHEA-COMP:19517"/>
        <dbReference type="ChEBI" id="CHEBI:15378"/>
        <dbReference type="ChEBI" id="CHEBI:57683"/>
        <dbReference type="ChEBI" id="CHEBI:58211"/>
        <dbReference type="ChEBI" id="CHEBI:132515"/>
        <dbReference type="ChEBI" id="CHEBI:132516"/>
        <dbReference type="EC" id="2.4.1.258"/>
    </reaction>
    <physiologicalReaction direction="left-to-right" evidence="10">
        <dbReference type="Rhea" id="RHEA:29528"/>
    </physiologicalReaction>
</comment>
<feature type="transmembrane region" description="Helical" evidence="11">
    <location>
        <begin position="100"/>
        <end position="116"/>
    </location>
</feature>
<dbReference type="InterPro" id="IPR007873">
    <property type="entry name" value="Glycosyltransferase_ALG3"/>
</dbReference>
<keyword evidence="9 11" id="KW-0472">Membrane</keyword>
<evidence type="ECO:0000256" key="4">
    <source>
        <dbReference type="ARBA" id="ARBA00022676"/>
    </source>
</evidence>
<evidence type="ECO:0000256" key="2">
    <source>
        <dbReference type="ARBA" id="ARBA00004922"/>
    </source>
</evidence>
<dbReference type="Pfam" id="PF05208">
    <property type="entry name" value="ALG3"/>
    <property type="match status" value="1"/>
</dbReference>
<keyword evidence="13" id="KW-1185">Reference proteome</keyword>
<keyword evidence="4" id="KW-0328">Glycosyltransferase</keyword>
<keyword evidence="8 11" id="KW-1133">Transmembrane helix</keyword>
<evidence type="ECO:0000256" key="3">
    <source>
        <dbReference type="ARBA" id="ARBA00011964"/>
    </source>
</evidence>
<feature type="transmembrane region" description="Helical" evidence="11">
    <location>
        <begin position="342"/>
        <end position="361"/>
    </location>
</feature>
<feature type="transmembrane region" description="Helical" evidence="11">
    <location>
        <begin position="198"/>
        <end position="222"/>
    </location>
</feature>
<evidence type="ECO:0000256" key="7">
    <source>
        <dbReference type="ARBA" id="ARBA00022824"/>
    </source>
</evidence>
<protein>
    <recommendedName>
        <fullName evidence="3">dolichyl-P-Man:Man5GlcNAc2-PP-dolichol alpha-1,3-mannosyltransferase</fullName>
        <ecNumber evidence="3">2.4.1.258</ecNumber>
    </recommendedName>
</protein>
<evidence type="ECO:0000256" key="6">
    <source>
        <dbReference type="ARBA" id="ARBA00022692"/>
    </source>
</evidence>
<feature type="transmembrane region" description="Helical" evidence="11">
    <location>
        <begin position="128"/>
        <end position="145"/>
    </location>
</feature>
<feature type="transmembrane region" description="Helical" evidence="11">
    <location>
        <begin position="174"/>
        <end position="192"/>
    </location>
</feature>
<dbReference type="KEGG" id="ame:724399"/>
<dbReference type="GO" id="GO:0052925">
    <property type="term" value="F:dol-P-Man:Man(5)GlcNAc(2)-PP-Dol alpha-1,3-mannosyltransferase activity"/>
    <property type="evidence" value="ECO:0007669"/>
    <property type="project" value="UniProtKB-EC"/>
</dbReference>
<keyword evidence="7" id="KW-0256">Endoplasmic reticulum</keyword>
<feature type="transmembrane region" description="Helical" evidence="11">
    <location>
        <begin position="44"/>
        <end position="63"/>
    </location>
</feature>
<accession>A0A8B6XE21</accession>
<evidence type="ECO:0000313" key="13">
    <source>
        <dbReference type="Proteomes" id="UP000005203"/>
    </source>
</evidence>
<reference evidence="12" key="1">
    <citation type="submission" date="2021-01" db="UniProtKB">
        <authorList>
            <consortium name="EnsemblMetazoa"/>
        </authorList>
    </citation>
    <scope>IDENTIFICATION</scope>
    <source>
        <strain evidence="12">DH4</strain>
    </source>
</reference>
<dbReference type="Proteomes" id="UP000005203">
    <property type="component" value="Linkage group LG6"/>
</dbReference>
<reference evidence="14" key="2">
    <citation type="submission" date="2025-04" db="UniProtKB">
        <authorList>
            <consortium name="RefSeq"/>
        </authorList>
    </citation>
    <scope>IDENTIFICATION</scope>
    <source>
        <strain evidence="14">DH4</strain>
        <tissue evidence="14">Whole body</tissue>
    </source>
</reference>
<dbReference type="OrthoDB" id="20028at2759"/>
<dbReference type="OMA" id="PERYGIH"/>
<dbReference type="RefSeq" id="XP_001120233.1">
    <property type="nucleotide sequence ID" value="XM_001120233.4"/>
</dbReference>
<dbReference type="GO" id="GO:0005789">
    <property type="term" value="C:endoplasmic reticulum membrane"/>
    <property type="evidence" value="ECO:0007669"/>
    <property type="project" value="UniProtKB-SubCell"/>
</dbReference>
<evidence type="ECO:0000256" key="1">
    <source>
        <dbReference type="ARBA" id="ARBA00004477"/>
    </source>
</evidence>
<sequence>MAPRKEFRFNLNSIKISKKNTKNWYENYLDWRKFISLFTDPKKLFLIGRLFIILEIIVNILVIEKVPYTEIDWKAYMQEVEGFLNGTLDYSRLKGDTGPLVYPAGFVYIFSILYFITDHGTKIKIAQYFFAILYIVLLMLVFRIYAKTKKVPPYILIIMCCTSYRVHSIFVLRLFNDPFAMILLFASLNAFLDDQWYLGSIFYSMAVSIKMNILLFAPALFIAYICNLGMIKTIMHLFICALIQLILGFPFLFHNPFAYIKGAFNFGRIFEFKWTVNWKFLPEHVFIHPYFHISLLILHILTLMYCIPTWIKYMKSYAKLKYMEKNLQSQLKKKEKIDMSTVSQLFIFPIFASNFIGMTFSRSLHYQFYIWYYHTLPYIAWCTDYKTVIKLTILGIIELCWNIYPSTIFSSISLHICHLILLFGFMNKKCTNEKRK</sequence>
<gene>
    <name evidence="12" type="primary">724399</name>
    <name evidence="14" type="synonym">LOC724399</name>
</gene>
<evidence type="ECO:0000256" key="9">
    <source>
        <dbReference type="ARBA" id="ARBA00023136"/>
    </source>
</evidence>
<keyword evidence="5" id="KW-0808">Transferase</keyword>
<feature type="transmembrane region" description="Helical" evidence="11">
    <location>
        <begin position="290"/>
        <end position="311"/>
    </location>
</feature>
<dbReference type="EnsemblMetazoa" id="XM_001120233">
    <property type="protein sequence ID" value="XP_001120233"/>
    <property type="gene ID" value="LOC724399"/>
</dbReference>
<comment type="pathway">
    <text evidence="2">Protein modification; protein glycosylation.</text>
</comment>
<evidence type="ECO:0000256" key="8">
    <source>
        <dbReference type="ARBA" id="ARBA00022989"/>
    </source>
</evidence>
<feature type="transmembrane region" description="Helical" evidence="11">
    <location>
        <begin position="234"/>
        <end position="253"/>
    </location>
</feature>
<dbReference type="AlphaFoldDB" id="A0A7M7G772"/>
<organism evidence="12">
    <name type="scientific">Apis mellifera</name>
    <name type="common">Honeybee</name>
    <dbReference type="NCBI Taxonomy" id="7460"/>
    <lineage>
        <taxon>Eukaryota</taxon>
        <taxon>Metazoa</taxon>
        <taxon>Ecdysozoa</taxon>
        <taxon>Arthropoda</taxon>
        <taxon>Hexapoda</taxon>
        <taxon>Insecta</taxon>
        <taxon>Pterygota</taxon>
        <taxon>Neoptera</taxon>
        <taxon>Endopterygota</taxon>
        <taxon>Hymenoptera</taxon>
        <taxon>Apocrita</taxon>
        <taxon>Aculeata</taxon>
        <taxon>Apoidea</taxon>
        <taxon>Anthophila</taxon>
        <taxon>Apidae</taxon>
        <taxon>Apis</taxon>
    </lineage>
</organism>
<proteinExistence type="predicted"/>
<evidence type="ECO:0000313" key="14">
    <source>
        <dbReference type="RefSeq" id="XP_001120233.1"/>
    </source>
</evidence>
<evidence type="ECO:0000256" key="10">
    <source>
        <dbReference type="ARBA" id="ARBA00049506"/>
    </source>
</evidence>
<keyword evidence="6 11" id="KW-0812">Transmembrane</keyword>
<dbReference type="PANTHER" id="PTHR12646:SF0">
    <property type="entry name" value="DOL-P-MAN:MAN(5)GLCNAC(2)-PP-DOL ALPHA-1,3-MANNOSYLTRANSFERASE"/>
    <property type="match status" value="1"/>
</dbReference>
<name>A0A7M7G772_APIME</name>
<feature type="transmembrane region" description="Helical" evidence="11">
    <location>
        <begin position="408"/>
        <end position="426"/>
    </location>
</feature>
<evidence type="ECO:0000256" key="5">
    <source>
        <dbReference type="ARBA" id="ARBA00022679"/>
    </source>
</evidence>
<evidence type="ECO:0000256" key="11">
    <source>
        <dbReference type="SAM" id="Phobius"/>
    </source>
</evidence>
<dbReference type="EC" id="2.4.1.258" evidence="3"/>
<comment type="subcellular location">
    <subcellularLocation>
        <location evidence="1">Endoplasmic reticulum membrane</location>
        <topology evidence="1">Multi-pass membrane protein</topology>
    </subcellularLocation>
</comment>
<dbReference type="PANTHER" id="PTHR12646">
    <property type="entry name" value="NOT56 - RELATED"/>
    <property type="match status" value="1"/>
</dbReference>
<accession>A0A7M7G772</accession>
<evidence type="ECO:0000313" key="12">
    <source>
        <dbReference type="EnsemblMetazoa" id="XP_001120233"/>
    </source>
</evidence>